<reference evidence="2" key="1">
    <citation type="journal article" date="2021" name="Sci. Adv.">
        <title>The American lobster genome reveals insights on longevity, neural, and immune adaptations.</title>
        <authorList>
            <person name="Polinski J.M."/>
            <person name="Zimin A.V."/>
            <person name="Clark K.F."/>
            <person name="Kohn A.B."/>
            <person name="Sadowski N."/>
            <person name="Timp W."/>
            <person name="Ptitsyn A."/>
            <person name="Khanna P."/>
            <person name="Romanova D.Y."/>
            <person name="Williams P."/>
            <person name="Greenwood S.J."/>
            <person name="Moroz L.L."/>
            <person name="Walt D.R."/>
            <person name="Bodnar A.G."/>
        </authorList>
    </citation>
    <scope>NUCLEOTIDE SEQUENCE</scope>
    <source>
        <strain evidence="2">GMGI-L3</strain>
    </source>
</reference>
<dbReference type="Proteomes" id="UP000747542">
    <property type="component" value="Unassembled WGS sequence"/>
</dbReference>
<organism evidence="2 4">
    <name type="scientific">Homarus americanus</name>
    <name type="common">American lobster</name>
    <dbReference type="NCBI Taxonomy" id="6706"/>
    <lineage>
        <taxon>Eukaryota</taxon>
        <taxon>Metazoa</taxon>
        <taxon>Ecdysozoa</taxon>
        <taxon>Arthropoda</taxon>
        <taxon>Crustacea</taxon>
        <taxon>Multicrustacea</taxon>
        <taxon>Malacostraca</taxon>
        <taxon>Eumalacostraca</taxon>
        <taxon>Eucarida</taxon>
        <taxon>Decapoda</taxon>
        <taxon>Pleocyemata</taxon>
        <taxon>Astacidea</taxon>
        <taxon>Nephropoidea</taxon>
        <taxon>Nephropidae</taxon>
        <taxon>Homarus</taxon>
    </lineage>
</organism>
<name>A0A8J5JE22_HOMAM</name>
<feature type="signal peptide" evidence="1">
    <location>
        <begin position="1"/>
        <end position="19"/>
    </location>
</feature>
<dbReference type="EMBL" id="JAHLQT010039062">
    <property type="protein sequence ID" value="KAG7156612.1"/>
    <property type="molecule type" value="Genomic_DNA"/>
</dbReference>
<gene>
    <name evidence="2" type="ORF">Hamer_G006592</name>
    <name evidence="3" type="ORF">Hamer_G006593</name>
</gene>
<proteinExistence type="predicted"/>
<protein>
    <recommendedName>
        <fullName evidence="5">Histidine-rich glycoprotein</fullName>
    </recommendedName>
</protein>
<accession>A0A8J5JE22</accession>
<sequence length="78" mass="8963">MKLTLLLVALCALMGVVLALPSPYALPDADPSRRHRHGFGHHYPIITHIHHDDHTHYTRHFPGGYHDHFTTYGGHYHH</sequence>
<evidence type="ECO:0000313" key="3">
    <source>
        <dbReference type="EMBL" id="KAG7156613.1"/>
    </source>
</evidence>
<comment type="caution">
    <text evidence="2">The sequence shown here is derived from an EMBL/GenBank/DDBJ whole genome shotgun (WGS) entry which is preliminary data.</text>
</comment>
<keyword evidence="4" id="KW-1185">Reference proteome</keyword>
<evidence type="ECO:0000256" key="1">
    <source>
        <dbReference type="SAM" id="SignalP"/>
    </source>
</evidence>
<feature type="chain" id="PRO_5036433706" description="Histidine-rich glycoprotein" evidence="1">
    <location>
        <begin position="20"/>
        <end position="78"/>
    </location>
</feature>
<evidence type="ECO:0000313" key="2">
    <source>
        <dbReference type="EMBL" id="KAG7156612.1"/>
    </source>
</evidence>
<keyword evidence="1" id="KW-0732">Signal</keyword>
<evidence type="ECO:0000313" key="4">
    <source>
        <dbReference type="Proteomes" id="UP000747542"/>
    </source>
</evidence>
<dbReference type="EMBL" id="JAHLQT010039062">
    <property type="protein sequence ID" value="KAG7156613.1"/>
    <property type="molecule type" value="Genomic_DNA"/>
</dbReference>
<evidence type="ECO:0008006" key="5">
    <source>
        <dbReference type="Google" id="ProtNLM"/>
    </source>
</evidence>
<dbReference type="AlphaFoldDB" id="A0A8J5JE22"/>